<keyword evidence="1" id="KW-0812">Transmembrane</keyword>
<evidence type="ECO:0000313" key="2">
    <source>
        <dbReference type="EMBL" id="MCH7321120.1"/>
    </source>
</evidence>
<feature type="transmembrane region" description="Helical" evidence="1">
    <location>
        <begin position="101"/>
        <end position="121"/>
    </location>
</feature>
<keyword evidence="3" id="KW-1185">Reference proteome</keyword>
<evidence type="ECO:0000313" key="3">
    <source>
        <dbReference type="Proteomes" id="UP001316087"/>
    </source>
</evidence>
<name>A0ABS9UAG5_9BACL</name>
<dbReference type="Pfam" id="PF07155">
    <property type="entry name" value="ECF-ribofla_trS"/>
    <property type="match status" value="1"/>
</dbReference>
<evidence type="ECO:0000256" key="1">
    <source>
        <dbReference type="SAM" id="Phobius"/>
    </source>
</evidence>
<feature type="transmembrane region" description="Helical" evidence="1">
    <location>
        <begin position="75"/>
        <end position="94"/>
    </location>
</feature>
<keyword evidence="1" id="KW-0472">Membrane</keyword>
<dbReference type="RefSeq" id="WP_241368156.1">
    <property type="nucleotide sequence ID" value="NZ_JAKZFC010000001.1"/>
</dbReference>
<accession>A0ABS9UAG5</accession>
<dbReference type="Proteomes" id="UP001316087">
    <property type="component" value="Unassembled WGS sequence"/>
</dbReference>
<protein>
    <submittedName>
        <fullName evidence="2">ECF transporter S component</fullName>
    </submittedName>
</protein>
<comment type="caution">
    <text evidence="2">The sequence shown here is derived from an EMBL/GenBank/DDBJ whole genome shotgun (WGS) entry which is preliminary data.</text>
</comment>
<dbReference type="EMBL" id="JAKZFC010000001">
    <property type="protein sequence ID" value="MCH7321120.1"/>
    <property type="molecule type" value="Genomic_DNA"/>
</dbReference>
<feature type="transmembrane region" description="Helical" evidence="1">
    <location>
        <begin position="6"/>
        <end position="29"/>
    </location>
</feature>
<dbReference type="Gene3D" id="1.10.1760.20">
    <property type="match status" value="1"/>
</dbReference>
<feature type="transmembrane region" description="Helical" evidence="1">
    <location>
        <begin position="41"/>
        <end position="63"/>
    </location>
</feature>
<dbReference type="InterPro" id="IPR009825">
    <property type="entry name" value="ECF_substrate-spec-like"/>
</dbReference>
<reference evidence="2 3" key="1">
    <citation type="submission" date="2022-03" db="EMBL/GenBank/DDBJ databases">
        <authorList>
            <person name="Jo J.-H."/>
            <person name="Im W.-T."/>
        </authorList>
    </citation>
    <scope>NUCLEOTIDE SEQUENCE [LARGE SCALE GENOMIC DNA]</scope>
    <source>
        <strain evidence="2 3">MA9</strain>
    </source>
</reference>
<organism evidence="2 3">
    <name type="scientific">Solibacillus palustris</name>
    <dbReference type="NCBI Taxonomy" id="2908203"/>
    <lineage>
        <taxon>Bacteria</taxon>
        <taxon>Bacillati</taxon>
        <taxon>Bacillota</taxon>
        <taxon>Bacilli</taxon>
        <taxon>Bacillales</taxon>
        <taxon>Caryophanaceae</taxon>
        <taxon>Solibacillus</taxon>
    </lineage>
</organism>
<keyword evidence="1" id="KW-1133">Transmembrane helix</keyword>
<gene>
    <name evidence="2" type="ORF">LZ480_04375</name>
</gene>
<proteinExistence type="predicted"/>
<feature type="transmembrane region" description="Helical" evidence="1">
    <location>
        <begin position="127"/>
        <end position="149"/>
    </location>
</feature>
<sequence length="164" mass="17358">MEKNKLRLIILTALIAAICVIGSMIKVPVGMITTAALDSAPAFISAVFLPPVFAGAAGAFGHIATGLTSGFPLGVFHVLIAIEMFVVVAVFAWLHRKGYHFLKWVFAIVANGIISPLPFYFLISPAFYIGALPSLFIATVINVAIAAVVMPVLKTVIHRVGVNA</sequence>